<feature type="chain" id="PRO_5015030225" evidence="1">
    <location>
        <begin position="20"/>
        <end position="336"/>
    </location>
</feature>
<evidence type="ECO:0000313" key="3">
    <source>
        <dbReference type="Proteomes" id="UP000035682"/>
    </source>
</evidence>
<feature type="signal peptide" evidence="1">
    <location>
        <begin position="1"/>
        <end position="19"/>
    </location>
</feature>
<dbReference type="Proteomes" id="UP000035682">
    <property type="component" value="Unplaced"/>
</dbReference>
<dbReference type="GeneID" id="36385137"/>
<reference evidence="4" key="3">
    <citation type="submission" date="2020-12" db="UniProtKB">
        <authorList>
            <consortium name="WormBaseParasite"/>
        </authorList>
    </citation>
    <scope>IDENTIFICATION</scope>
</reference>
<dbReference type="AlphaFoldDB" id="A0A090KWT4"/>
<dbReference type="WBParaSite" id="SRAE_X000206500.1">
    <property type="protein sequence ID" value="SRAE_X000206500.1"/>
    <property type="gene ID" value="WBGene00267643"/>
</dbReference>
<gene>
    <name evidence="2 4 5" type="ORF">SRAE_X000206500</name>
</gene>
<evidence type="ECO:0000313" key="4">
    <source>
        <dbReference type="WBParaSite" id="SRAE_X000206500.1"/>
    </source>
</evidence>
<dbReference type="EMBL" id="LN609398">
    <property type="protein sequence ID" value="CEF60327.1"/>
    <property type="molecule type" value="Genomic_DNA"/>
</dbReference>
<reference evidence="2" key="1">
    <citation type="submission" date="2014-09" db="EMBL/GenBank/DDBJ databases">
        <authorList>
            <person name="Aslett A.Martin."/>
        </authorList>
    </citation>
    <scope>NUCLEOTIDE SEQUENCE</scope>
    <source>
        <strain evidence="2">ED321 Heterogonic</strain>
    </source>
</reference>
<dbReference type="OMA" id="GHCELNR"/>
<dbReference type="CTD" id="36385137"/>
<evidence type="ECO:0000313" key="2">
    <source>
        <dbReference type="EMBL" id="CEF60327.1"/>
    </source>
</evidence>
<keyword evidence="1" id="KW-0732">Signal</keyword>
<protein>
    <submittedName>
        <fullName evidence="2 4">EGF domain-specific O-linked N-acetylglucosamine transferase</fullName>
    </submittedName>
</protein>
<organism evidence="2">
    <name type="scientific">Strongyloides ratti</name>
    <name type="common">Parasitic roundworm</name>
    <dbReference type="NCBI Taxonomy" id="34506"/>
    <lineage>
        <taxon>Eukaryota</taxon>
        <taxon>Metazoa</taxon>
        <taxon>Ecdysozoa</taxon>
        <taxon>Nematoda</taxon>
        <taxon>Chromadorea</taxon>
        <taxon>Rhabditida</taxon>
        <taxon>Tylenchina</taxon>
        <taxon>Panagrolaimomorpha</taxon>
        <taxon>Strongyloidoidea</taxon>
        <taxon>Strongyloididae</taxon>
        <taxon>Strongyloides</taxon>
    </lineage>
</organism>
<dbReference type="RefSeq" id="XP_024499536.1">
    <property type="nucleotide sequence ID" value="XM_024643573.1"/>
</dbReference>
<accession>A0A090KWT4</accession>
<dbReference type="WormBase" id="SRAE_X000206500">
    <property type="protein sequence ID" value="SRP10773"/>
    <property type="gene ID" value="WBGene00267643"/>
</dbReference>
<evidence type="ECO:0000256" key="1">
    <source>
        <dbReference type="SAM" id="SignalP"/>
    </source>
</evidence>
<sequence>MDILIKILFFFILIIKNDTINLESKYDCWGYEENCQFNSSFSFNKIKCKKNILNEDKNLFFKQGDFGYIIPHISSLKTICDSGNQYDGSFLQCSDHLRYCTGKNIFFDLKSLDLKTTKRYKEDIIHNGEVGGNCKRKFDRNLLKKRCDQKGYLQSWGHELEHFENYNNFEINNDNCDVIFEKPTIIIKLDASVNMYHHFCDFLNLYASQHINKTFNLDVEILWWDTSVQGYVDEIFGDVWKSFSYHKPKELINYRGKKLCFKNVLFPLLARQLMGLFYNTPIINGCSGTGLFNSFNQYLIERLNISQYGPKLNKLRVTFLSRSTNYRKILNVDKVS</sequence>
<evidence type="ECO:0000313" key="5">
    <source>
        <dbReference type="WormBase" id="SRAE_X000206500"/>
    </source>
</evidence>
<dbReference type="GO" id="GO:0016740">
    <property type="term" value="F:transferase activity"/>
    <property type="evidence" value="ECO:0007669"/>
    <property type="project" value="UniProtKB-KW"/>
</dbReference>
<proteinExistence type="predicted"/>
<keyword evidence="2" id="KW-0808">Transferase</keyword>
<name>A0A090KWT4_STRRB</name>
<dbReference type="OrthoDB" id="529273at2759"/>
<keyword evidence="3" id="KW-1185">Reference proteome</keyword>
<reference evidence="3" key="2">
    <citation type="submission" date="2014-09" db="EMBL/GenBank/DDBJ databases">
        <authorList>
            <person name="Martin A.A."/>
        </authorList>
    </citation>
    <scope>NUCLEOTIDE SEQUENCE</scope>
    <source>
        <strain evidence="3">ED321</strain>
    </source>
</reference>